<keyword evidence="1" id="KW-0175">Coiled coil</keyword>
<accession>A0A2K3URN3</accession>
<feature type="signal peptide" evidence="3">
    <location>
        <begin position="1"/>
        <end position="17"/>
    </location>
</feature>
<feature type="compositionally biased region" description="Low complexity" evidence="2">
    <location>
        <begin position="258"/>
        <end position="270"/>
    </location>
</feature>
<dbReference type="RefSeq" id="WP_133161922.1">
    <property type="nucleotide sequence ID" value="NZ_PPPD01000006.1"/>
</dbReference>
<sequence length="328" mass="35472">MPRLLVQSLLLSPSALAAPVAHVKLYSNGTEIVQWTDTNGRLSGTYQVVLAGETLQKIASRNATFSGTRQGSTVTLWFSTTVFGSTDTAVWTGTLAGSNLTLNRPLSTGIERVTLTKSTVEAYNAAVAELQAQVDAQTSAVREINAAAAELLRRAQTVWRELTQRAVRDLQSAAALFEQDLAALYIDHQTLLKNAAEAEDCYDVQSVQGYDLSQLTGYDLSQVTGFDTAALERAMADTGGPWPALSSGVRTGAPLPRTPSDSRSSRRCPPNGGRWMLPHWKPQSVTCAQPPRSFESSRPRPWPPGSARWLRPRSGSTTRQLSAGRLVC</sequence>
<dbReference type="EMBL" id="PPPD01000006">
    <property type="protein sequence ID" value="PNY79205.1"/>
    <property type="molecule type" value="Genomic_DNA"/>
</dbReference>
<dbReference type="Proteomes" id="UP000236379">
    <property type="component" value="Unassembled WGS sequence"/>
</dbReference>
<protein>
    <submittedName>
        <fullName evidence="4">Uncharacterized protein</fullName>
    </submittedName>
</protein>
<evidence type="ECO:0000256" key="1">
    <source>
        <dbReference type="SAM" id="Coils"/>
    </source>
</evidence>
<name>A0A2K3URN3_9DEIO</name>
<keyword evidence="5" id="KW-1185">Reference proteome</keyword>
<proteinExistence type="predicted"/>
<evidence type="ECO:0000313" key="4">
    <source>
        <dbReference type="EMBL" id="PNY79205.1"/>
    </source>
</evidence>
<keyword evidence="3" id="KW-0732">Signal</keyword>
<organism evidence="4 5">
    <name type="scientific">Deinococcus koreensis</name>
    <dbReference type="NCBI Taxonomy" id="2054903"/>
    <lineage>
        <taxon>Bacteria</taxon>
        <taxon>Thermotogati</taxon>
        <taxon>Deinococcota</taxon>
        <taxon>Deinococci</taxon>
        <taxon>Deinococcales</taxon>
        <taxon>Deinococcaceae</taxon>
        <taxon>Deinococcus</taxon>
    </lineage>
</organism>
<reference evidence="4 5" key="1">
    <citation type="submission" date="2018-01" db="EMBL/GenBank/DDBJ databases">
        <title>Deinococcus koreensis sp. nov., a radiation-resistant bacterium isolated from river water.</title>
        <authorList>
            <person name="Choi A."/>
        </authorList>
    </citation>
    <scope>NUCLEOTIDE SEQUENCE [LARGE SCALE GENOMIC DNA]</scope>
    <source>
        <strain evidence="4 5">SJW1-2</strain>
    </source>
</reference>
<dbReference type="AlphaFoldDB" id="A0A2K3URN3"/>
<comment type="caution">
    <text evidence="4">The sequence shown here is derived from an EMBL/GenBank/DDBJ whole genome shotgun (WGS) entry which is preliminary data.</text>
</comment>
<feature type="coiled-coil region" evidence="1">
    <location>
        <begin position="120"/>
        <end position="147"/>
    </location>
</feature>
<gene>
    <name evidence="4" type="ORF">CVO96_20620</name>
</gene>
<feature type="region of interest" description="Disordered" evidence="2">
    <location>
        <begin position="241"/>
        <end position="328"/>
    </location>
</feature>
<evidence type="ECO:0000256" key="2">
    <source>
        <dbReference type="SAM" id="MobiDB-lite"/>
    </source>
</evidence>
<evidence type="ECO:0000313" key="5">
    <source>
        <dbReference type="Proteomes" id="UP000236379"/>
    </source>
</evidence>
<feature type="non-terminal residue" evidence="4">
    <location>
        <position position="328"/>
    </location>
</feature>
<evidence type="ECO:0000256" key="3">
    <source>
        <dbReference type="SAM" id="SignalP"/>
    </source>
</evidence>
<feature type="chain" id="PRO_5014426382" evidence="3">
    <location>
        <begin position="18"/>
        <end position="328"/>
    </location>
</feature>